<reference evidence="1 2" key="1">
    <citation type="submission" date="2023-11" db="EMBL/GenBank/DDBJ databases">
        <title>Halocaridina rubra genome assembly.</title>
        <authorList>
            <person name="Smith C."/>
        </authorList>
    </citation>
    <scope>NUCLEOTIDE SEQUENCE [LARGE SCALE GENOMIC DNA]</scope>
    <source>
        <strain evidence="1">EP-1</strain>
        <tissue evidence="1">Whole</tissue>
    </source>
</reference>
<evidence type="ECO:0000313" key="1">
    <source>
        <dbReference type="EMBL" id="KAK7068158.1"/>
    </source>
</evidence>
<dbReference type="AlphaFoldDB" id="A0AAN8WSX5"/>
<comment type="caution">
    <text evidence="1">The sequence shown here is derived from an EMBL/GenBank/DDBJ whole genome shotgun (WGS) entry which is preliminary data.</text>
</comment>
<dbReference type="Proteomes" id="UP001381693">
    <property type="component" value="Unassembled WGS sequence"/>
</dbReference>
<proteinExistence type="predicted"/>
<accession>A0AAN8WSX5</accession>
<keyword evidence="2" id="KW-1185">Reference proteome</keyword>
<protein>
    <submittedName>
        <fullName evidence="1">Uncharacterized protein</fullName>
    </submittedName>
</protein>
<organism evidence="1 2">
    <name type="scientific">Halocaridina rubra</name>
    <name type="common">Hawaiian red shrimp</name>
    <dbReference type="NCBI Taxonomy" id="373956"/>
    <lineage>
        <taxon>Eukaryota</taxon>
        <taxon>Metazoa</taxon>
        <taxon>Ecdysozoa</taxon>
        <taxon>Arthropoda</taxon>
        <taxon>Crustacea</taxon>
        <taxon>Multicrustacea</taxon>
        <taxon>Malacostraca</taxon>
        <taxon>Eumalacostraca</taxon>
        <taxon>Eucarida</taxon>
        <taxon>Decapoda</taxon>
        <taxon>Pleocyemata</taxon>
        <taxon>Caridea</taxon>
        <taxon>Atyoidea</taxon>
        <taxon>Atyidae</taxon>
        <taxon>Halocaridina</taxon>
    </lineage>
</organism>
<gene>
    <name evidence="1" type="ORF">SK128_008493</name>
</gene>
<dbReference type="EMBL" id="JAXCGZ010017402">
    <property type="protein sequence ID" value="KAK7068158.1"/>
    <property type="molecule type" value="Genomic_DNA"/>
</dbReference>
<name>A0AAN8WSX5_HALRR</name>
<sequence length="82" mass="9239">MVATIYGDSLARQGAHIWRELAFRAPDRSGWIQPDWLIYGPIVDHSQPIDDSIWMDPSRSVQWSQGHIAPCMGTLITTSALF</sequence>
<evidence type="ECO:0000313" key="2">
    <source>
        <dbReference type="Proteomes" id="UP001381693"/>
    </source>
</evidence>